<organism evidence="2 3">
    <name type="scientific">Aspergillus calidoustus</name>
    <dbReference type="NCBI Taxonomy" id="454130"/>
    <lineage>
        <taxon>Eukaryota</taxon>
        <taxon>Fungi</taxon>
        <taxon>Dikarya</taxon>
        <taxon>Ascomycota</taxon>
        <taxon>Pezizomycotina</taxon>
        <taxon>Eurotiomycetes</taxon>
        <taxon>Eurotiomycetidae</taxon>
        <taxon>Eurotiales</taxon>
        <taxon>Aspergillaceae</taxon>
        <taxon>Aspergillus</taxon>
        <taxon>Aspergillus subgen. Nidulantes</taxon>
    </lineage>
</organism>
<gene>
    <name evidence="2" type="ORF">ASPCAL13413</name>
</gene>
<sequence length="290" mass="31794">MGAFRGFVHGLVGSARELLREVLYITPTATTTSTTSTTTSNTSNSNTTTDFPPIPWSGLYDDPTQGQKGWCFLQDTRTRWLVDGKQWLIQQLRSEPAMQRQFMRCGQIQAQLVAQYLARVARFKEKLAVAIHITGSQPARAPELLSIQHVNTQASRHRNIFIEDGLVTAVTAYHKGFHASNDIKLIHRYMPRAVGELIVWYMWLVLPFTEQLTAWQAAQQQQPQQQPPAAQPVAQPPAGRALGLGFDRGREDAQARAPRVGLARPSSQPAGAAAAAAASGLGLGLASPYL</sequence>
<protein>
    <submittedName>
        <fullName evidence="2">Uncharacterized protein</fullName>
    </submittedName>
</protein>
<reference evidence="3" key="1">
    <citation type="journal article" date="2016" name="Genome Announc.">
        <title>Draft genome sequences of fungus Aspergillus calidoustus.</title>
        <authorList>
            <person name="Horn F."/>
            <person name="Linde J."/>
            <person name="Mattern D.J."/>
            <person name="Walther G."/>
            <person name="Guthke R."/>
            <person name="Scherlach K."/>
            <person name="Martin K."/>
            <person name="Brakhage A.A."/>
            <person name="Petzke L."/>
            <person name="Valiante V."/>
        </authorList>
    </citation>
    <scope>NUCLEOTIDE SEQUENCE [LARGE SCALE GENOMIC DNA]</scope>
    <source>
        <strain evidence="3">SF006504</strain>
    </source>
</reference>
<dbReference type="EMBL" id="CDMC01000017">
    <property type="protein sequence ID" value="CEL10292.1"/>
    <property type="molecule type" value="Genomic_DNA"/>
</dbReference>
<dbReference type="OrthoDB" id="4510400at2759"/>
<dbReference type="OMA" id="REVLYIT"/>
<evidence type="ECO:0000313" key="2">
    <source>
        <dbReference type="EMBL" id="CEL10292.1"/>
    </source>
</evidence>
<feature type="region of interest" description="Disordered" evidence="1">
    <location>
        <begin position="31"/>
        <end position="54"/>
    </location>
</feature>
<evidence type="ECO:0000313" key="3">
    <source>
        <dbReference type="Proteomes" id="UP000054771"/>
    </source>
</evidence>
<feature type="compositionally biased region" description="Low complexity" evidence="1">
    <location>
        <begin position="31"/>
        <end position="49"/>
    </location>
</feature>
<feature type="region of interest" description="Disordered" evidence="1">
    <location>
        <begin position="219"/>
        <end position="245"/>
    </location>
</feature>
<keyword evidence="3" id="KW-1185">Reference proteome</keyword>
<dbReference type="AlphaFoldDB" id="A0A0U5H857"/>
<accession>A0A0U5H857</accession>
<proteinExistence type="predicted"/>
<evidence type="ECO:0000256" key="1">
    <source>
        <dbReference type="SAM" id="MobiDB-lite"/>
    </source>
</evidence>
<dbReference type="Proteomes" id="UP000054771">
    <property type="component" value="Unassembled WGS sequence"/>
</dbReference>
<name>A0A0U5H857_ASPCI</name>
<dbReference type="STRING" id="454130.A0A0U5H857"/>